<evidence type="ECO:0000313" key="1">
    <source>
        <dbReference type="EMBL" id="AWP13996.1"/>
    </source>
</evidence>
<proteinExistence type="predicted"/>
<sequence>MDEFMAFSHTFCRVVLSSGAPEGSGSQPLHESFRSLFNYSAGSHAGDGNGGPKGQKSPVYCKSRGVVLSESQAGAERCAAEGSGSTEEIETKFLCYG</sequence>
<keyword evidence="2" id="KW-1185">Reference proteome</keyword>
<dbReference type="EMBL" id="CP026257">
    <property type="protein sequence ID" value="AWP13996.1"/>
    <property type="molecule type" value="Genomic_DNA"/>
</dbReference>
<protein>
    <submittedName>
        <fullName evidence="1">Uncharacterized protein</fullName>
    </submittedName>
</protein>
<name>A0A2U9CDY7_SCOMX</name>
<dbReference type="AlphaFoldDB" id="A0A2U9CDY7"/>
<accession>A0A2U9CDY7</accession>
<organism evidence="1 2">
    <name type="scientific">Scophthalmus maximus</name>
    <name type="common">Turbot</name>
    <name type="synonym">Psetta maxima</name>
    <dbReference type="NCBI Taxonomy" id="52904"/>
    <lineage>
        <taxon>Eukaryota</taxon>
        <taxon>Metazoa</taxon>
        <taxon>Chordata</taxon>
        <taxon>Craniata</taxon>
        <taxon>Vertebrata</taxon>
        <taxon>Euteleostomi</taxon>
        <taxon>Actinopterygii</taxon>
        <taxon>Neopterygii</taxon>
        <taxon>Teleostei</taxon>
        <taxon>Neoteleostei</taxon>
        <taxon>Acanthomorphata</taxon>
        <taxon>Carangaria</taxon>
        <taxon>Pleuronectiformes</taxon>
        <taxon>Pleuronectoidei</taxon>
        <taxon>Scophthalmidae</taxon>
        <taxon>Scophthalmus</taxon>
    </lineage>
</organism>
<evidence type="ECO:0000313" key="2">
    <source>
        <dbReference type="Proteomes" id="UP000246464"/>
    </source>
</evidence>
<gene>
    <name evidence="1" type="ORF">SMAX5B_018062</name>
</gene>
<reference evidence="1 2" key="1">
    <citation type="submission" date="2017-12" db="EMBL/GenBank/DDBJ databases">
        <title>Integrating genomic resources of turbot (Scophthalmus maximus) in depth evaluation of genetic and physical mapping variation across individuals.</title>
        <authorList>
            <person name="Martinez P."/>
        </authorList>
    </citation>
    <scope>NUCLEOTIDE SEQUENCE [LARGE SCALE GENOMIC DNA]</scope>
</reference>
<dbReference type="Proteomes" id="UP000246464">
    <property type="component" value="Chromosome 15"/>
</dbReference>